<dbReference type="CDD" id="cd11386">
    <property type="entry name" value="MCP_signal"/>
    <property type="match status" value="1"/>
</dbReference>
<keyword evidence="4 6" id="KW-0807">Transducer</keyword>
<feature type="domain" description="HAMP" evidence="9">
    <location>
        <begin position="227"/>
        <end position="278"/>
    </location>
</feature>
<dbReference type="GO" id="GO:0005886">
    <property type="term" value="C:plasma membrane"/>
    <property type="evidence" value="ECO:0007669"/>
    <property type="project" value="UniProtKB-SubCell"/>
</dbReference>
<evidence type="ECO:0000256" key="3">
    <source>
        <dbReference type="ARBA" id="ARBA00023136"/>
    </source>
</evidence>
<evidence type="ECO:0000259" key="8">
    <source>
        <dbReference type="PROSITE" id="PS50111"/>
    </source>
</evidence>
<dbReference type="SMART" id="SM00304">
    <property type="entry name" value="HAMP"/>
    <property type="match status" value="1"/>
</dbReference>
<keyword evidence="7" id="KW-0812">Transmembrane</keyword>
<name>A0A3Q9I5F2_9BACL</name>
<feature type="domain" description="Methyl-accepting transducer" evidence="8">
    <location>
        <begin position="297"/>
        <end position="533"/>
    </location>
</feature>
<evidence type="ECO:0000256" key="6">
    <source>
        <dbReference type="PROSITE-ProRule" id="PRU00284"/>
    </source>
</evidence>
<evidence type="ECO:0000313" key="10">
    <source>
        <dbReference type="EMBL" id="AZS13085.1"/>
    </source>
</evidence>
<dbReference type="Pfam" id="PF00672">
    <property type="entry name" value="HAMP"/>
    <property type="match status" value="1"/>
</dbReference>
<dbReference type="InterPro" id="IPR004089">
    <property type="entry name" value="MCPsignal_dom"/>
</dbReference>
<keyword evidence="11" id="KW-1185">Reference proteome</keyword>
<dbReference type="KEGG" id="plut:EI981_00275"/>
<dbReference type="PROSITE" id="PS50885">
    <property type="entry name" value="HAMP"/>
    <property type="match status" value="1"/>
</dbReference>
<reference evidence="11" key="1">
    <citation type="submission" date="2018-12" db="EMBL/GenBank/DDBJ databases">
        <title>Complete genome sequence of Paenibacillus sp. MBLB1234.</title>
        <authorList>
            <person name="Nam Y.-D."/>
            <person name="Kang J."/>
            <person name="Chung W.-H."/>
            <person name="Park Y.S."/>
        </authorList>
    </citation>
    <scope>NUCLEOTIDE SEQUENCE [LARGE SCALE GENOMIC DNA]</scope>
    <source>
        <strain evidence="11">MBLB1234</strain>
    </source>
</reference>
<dbReference type="Gene3D" id="6.10.340.10">
    <property type="match status" value="1"/>
</dbReference>
<dbReference type="EMBL" id="CP034346">
    <property type="protein sequence ID" value="AZS13085.1"/>
    <property type="molecule type" value="Genomic_DNA"/>
</dbReference>
<comment type="similarity">
    <text evidence="5">Belongs to the methyl-accepting chemotaxis (MCP) protein family.</text>
</comment>
<evidence type="ECO:0000256" key="2">
    <source>
        <dbReference type="ARBA" id="ARBA00022475"/>
    </source>
</evidence>
<dbReference type="Proteomes" id="UP000270678">
    <property type="component" value="Chromosome"/>
</dbReference>
<dbReference type="Pfam" id="PF00015">
    <property type="entry name" value="MCPsignal"/>
    <property type="match status" value="1"/>
</dbReference>
<keyword evidence="2" id="KW-1003">Cell membrane</keyword>
<proteinExistence type="inferred from homology"/>
<evidence type="ECO:0000256" key="5">
    <source>
        <dbReference type="ARBA" id="ARBA00029447"/>
    </source>
</evidence>
<protein>
    <submittedName>
        <fullName evidence="10">Methyl-accepting chemotaxis protein</fullName>
    </submittedName>
</protein>
<dbReference type="PROSITE" id="PS50111">
    <property type="entry name" value="CHEMOTAXIS_TRANSDUC_2"/>
    <property type="match status" value="1"/>
</dbReference>
<evidence type="ECO:0000256" key="4">
    <source>
        <dbReference type="ARBA" id="ARBA00023224"/>
    </source>
</evidence>
<sequence>MKIFGFFNRLSIVTKNMLLTSVSILMTGVILIAASYYIQGAVLTNQLEDNSQKVMEAWKDRITPEEAKAAVTDTDRNSELQKKLTKVFDDLSATHPDVAQGYIFGAKVENDSTQMIAFPTAILDMFEGEGLFLGDMLGQPAYHVKGVEEMLKTKKITFTKPYKDDYGVWLTVLYPVQDKNGEIFSYIGMDFDASLIMTGQTDLLKYTVLALIAILIVILSSQYFTTRRTFAPVKDLMSALDKLSKGDFSVQLKTDESELGQVNEKFNATVRNMNELVATIKTVSIQSADQSKILFETLETNHESSMAISDNIEEISEKASQQSKSISESVTSLEEINSGVGTIASSTSALSDASMEMKDKSEIGRDNIGGVIKQMDSIQQSVQQSVVSIEQLQRRSGQIEEIVQVITQIAEQTHLLSLNASIEAARAGEEGRGFAVVANQVKKLAEESAKSAEQIADLVHYIQKETSTAVAAIGQGERNVATGIQVVRETGELFATILDGTDSVTSQIQEVSAATEEMVAETEQITATIKQIAEYAERNAVISERIKESAMEQRASSDNIMSSAEHLNQISGKLEKLVEGLKL</sequence>
<dbReference type="CDD" id="cd06225">
    <property type="entry name" value="HAMP"/>
    <property type="match status" value="1"/>
</dbReference>
<gene>
    <name evidence="10" type="ORF">EI981_00275</name>
</gene>
<dbReference type="RefSeq" id="WP_126994418.1">
    <property type="nucleotide sequence ID" value="NZ_CP034346.1"/>
</dbReference>
<keyword evidence="7" id="KW-1133">Transmembrane helix</keyword>
<feature type="transmembrane region" description="Helical" evidence="7">
    <location>
        <begin position="17"/>
        <end position="38"/>
    </location>
</feature>
<dbReference type="GO" id="GO:0007165">
    <property type="term" value="P:signal transduction"/>
    <property type="evidence" value="ECO:0007669"/>
    <property type="project" value="UniProtKB-KW"/>
</dbReference>
<dbReference type="SUPFAM" id="SSF58104">
    <property type="entry name" value="Methyl-accepting chemotaxis protein (MCP) signaling domain"/>
    <property type="match status" value="1"/>
</dbReference>
<dbReference type="Gene3D" id="1.10.287.950">
    <property type="entry name" value="Methyl-accepting chemotaxis protein"/>
    <property type="match status" value="1"/>
</dbReference>
<dbReference type="PANTHER" id="PTHR32089">
    <property type="entry name" value="METHYL-ACCEPTING CHEMOTAXIS PROTEIN MCPB"/>
    <property type="match status" value="1"/>
</dbReference>
<dbReference type="PANTHER" id="PTHR32089:SF112">
    <property type="entry name" value="LYSOZYME-LIKE PROTEIN-RELATED"/>
    <property type="match status" value="1"/>
</dbReference>
<accession>A0A3Q9I5F2</accession>
<keyword evidence="3 7" id="KW-0472">Membrane</keyword>
<evidence type="ECO:0000313" key="11">
    <source>
        <dbReference type="Proteomes" id="UP000270678"/>
    </source>
</evidence>
<evidence type="ECO:0000256" key="7">
    <source>
        <dbReference type="SAM" id="Phobius"/>
    </source>
</evidence>
<dbReference type="InterPro" id="IPR003660">
    <property type="entry name" value="HAMP_dom"/>
</dbReference>
<evidence type="ECO:0000256" key="1">
    <source>
        <dbReference type="ARBA" id="ARBA00004236"/>
    </source>
</evidence>
<comment type="subcellular location">
    <subcellularLocation>
        <location evidence="1">Cell membrane</location>
    </subcellularLocation>
</comment>
<evidence type="ECO:0000259" key="9">
    <source>
        <dbReference type="PROSITE" id="PS50885"/>
    </source>
</evidence>
<organism evidence="10 11">
    <name type="scientific">Paenibacillus lutimineralis</name>
    <dbReference type="NCBI Taxonomy" id="2707005"/>
    <lineage>
        <taxon>Bacteria</taxon>
        <taxon>Bacillati</taxon>
        <taxon>Bacillota</taxon>
        <taxon>Bacilli</taxon>
        <taxon>Bacillales</taxon>
        <taxon>Paenibacillaceae</taxon>
        <taxon>Paenibacillus</taxon>
    </lineage>
</organism>
<dbReference type="AlphaFoldDB" id="A0A3Q9I5F2"/>
<dbReference type="OrthoDB" id="369835at2"/>
<dbReference type="SMART" id="SM00283">
    <property type="entry name" value="MA"/>
    <property type="match status" value="1"/>
</dbReference>